<dbReference type="Gene3D" id="3.90.25.10">
    <property type="entry name" value="UDP-galactose 4-epimerase, domain 1"/>
    <property type="match status" value="1"/>
</dbReference>
<evidence type="ECO:0000256" key="7">
    <source>
        <dbReference type="ARBA" id="ARBA00023144"/>
    </source>
</evidence>
<dbReference type="NCBIfam" id="NF007956">
    <property type="entry name" value="PRK10675.1"/>
    <property type="match status" value="1"/>
</dbReference>
<dbReference type="Pfam" id="PF16363">
    <property type="entry name" value="GDP_Man_Dehyd"/>
    <property type="match status" value="1"/>
</dbReference>
<keyword evidence="9" id="KW-0119">Carbohydrate metabolism</keyword>
<evidence type="ECO:0000256" key="2">
    <source>
        <dbReference type="ARBA" id="ARBA00000083"/>
    </source>
</evidence>
<name>A0A1B6FBE9_9HEMI</name>
<dbReference type="GO" id="GO:0003978">
    <property type="term" value="F:UDP-glucose 4-epimerase activity"/>
    <property type="evidence" value="ECO:0007669"/>
    <property type="project" value="UniProtKB-UniRule"/>
</dbReference>
<dbReference type="CDD" id="cd05247">
    <property type="entry name" value="UDP_G4E_1_SDR_e"/>
    <property type="match status" value="1"/>
</dbReference>
<comment type="function">
    <text evidence="4">Catalyzes two distinct but analogous reactions: the reversible epimerization of UDP-glucose to UDP-galactose and the reversible epimerization of UDP-N-acetylglucosamine to UDP-N-acetylgalactosamine. The reaction with UDP-Gal plays a critical role in the Leloir pathway of galactose catabolism in which galactose is converted to the glycolytic intermediate glucose 6-phosphate. It contributes to the catabolism of dietary galactose and enables the endogenous biosynthesis of both UDP-Gal and UDP-GalNAc when exogenous sources are limited. Both UDP-sugar interconversions are important in the synthesis of glycoproteins and glycolipids.</text>
</comment>
<dbReference type="InterPro" id="IPR036291">
    <property type="entry name" value="NAD(P)-bd_dom_sf"/>
</dbReference>
<keyword evidence="8 9" id="KW-0413">Isomerase</keyword>
<accession>A0A1B6FBE9</accession>
<dbReference type="GO" id="GO:0033499">
    <property type="term" value="P:galactose catabolic process via UDP-galactose, Leloir pathway"/>
    <property type="evidence" value="ECO:0007669"/>
    <property type="project" value="TreeGrafter"/>
</dbReference>
<evidence type="ECO:0000256" key="9">
    <source>
        <dbReference type="RuleBase" id="RU366046"/>
    </source>
</evidence>
<dbReference type="InterPro" id="IPR016040">
    <property type="entry name" value="NAD(P)-bd_dom"/>
</dbReference>
<dbReference type="GO" id="GO:0005829">
    <property type="term" value="C:cytosol"/>
    <property type="evidence" value="ECO:0007669"/>
    <property type="project" value="TreeGrafter"/>
</dbReference>
<comment type="catalytic activity">
    <reaction evidence="2 9">
        <text>UDP-alpha-D-glucose = UDP-alpha-D-galactose</text>
        <dbReference type="Rhea" id="RHEA:22168"/>
        <dbReference type="ChEBI" id="CHEBI:58885"/>
        <dbReference type="ChEBI" id="CHEBI:66914"/>
        <dbReference type="EC" id="5.1.3.2"/>
    </reaction>
</comment>
<evidence type="ECO:0000256" key="6">
    <source>
        <dbReference type="ARBA" id="ARBA00023027"/>
    </source>
</evidence>
<gene>
    <name evidence="12" type="ORF">g.22505</name>
    <name evidence="11" type="ORF">g.22506</name>
</gene>
<evidence type="ECO:0000256" key="5">
    <source>
        <dbReference type="ARBA" id="ARBA00004947"/>
    </source>
</evidence>
<protein>
    <recommendedName>
        <fullName evidence="9">UDP-glucose 4-epimerase</fullName>
        <ecNumber evidence="9">5.1.3.2</ecNumber>
    </recommendedName>
</protein>
<dbReference type="PRINTS" id="PR01713">
    <property type="entry name" value="NUCEPIMERASE"/>
</dbReference>
<comment type="cofactor">
    <cofactor evidence="3 9">
        <name>NAD(+)</name>
        <dbReference type="ChEBI" id="CHEBI:57540"/>
    </cofactor>
</comment>
<organism evidence="11">
    <name type="scientific">Cuerna arida</name>
    <dbReference type="NCBI Taxonomy" id="1464854"/>
    <lineage>
        <taxon>Eukaryota</taxon>
        <taxon>Metazoa</taxon>
        <taxon>Ecdysozoa</taxon>
        <taxon>Arthropoda</taxon>
        <taxon>Hexapoda</taxon>
        <taxon>Insecta</taxon>
        <taxon>Pterygota</taxon>
        <taxon>Neoptera</taxon>
        <taxon>Paraneoptera</taxon>
        <taxon>Hemiptera</taxon>
        <taxon>Auchenorrhyncha</taxon>
        <taxon>Membracoidea</taxon>
        <taxon>Cicadellidae</taxon>
        <taxon>Cicadellinae</taxon>
        <taxon>Proconiini</taxon>
        <taxon>Cuerna</taxon>
    </lineage>
</organism>
<feature type="domain" description="NAD(P)-binding" evidence="10">
    <location>
        <begin position="9"/>
        <end position="340"/>
    </location>
</feature>
<dbReference type="GO" id="GO:0003974">
    <property type="term" value="F:UDP-N-acetylglucosamine 4-epimerase activity"/>
    <property type="evidence" value="ECO:0007669"/>
    <property type="project" value="UniProtKB-EC"/>
</dbReference>
<comment type="similarity">
    <text evidence="9">Belongs to the NAD(P)-dependent epimerase/dehydratase family.</text>
</comment>
<evidence type="ECO:0000313" key="11">
    <source>
        <dbReference type="EMBL" id="JAS47461.1"/>
    </source>
</evidence>
<keyword evidence="7" id="KW-0299">Galactose metabolism</keyword>
<dbReference type="SUPFAM" id="SSF51735">
    <property type="entry name" value="NAD(P)-binding Rossmann-fold domains"/>
    <property type="match status" value="1"/>
</dbReference>
<dbReference type="InterPro" id="IPR005886">
    <property type="entry name" value="UDP_G4E"/>
</dbReference>
<evidence type="ECO:0000256" key="1">
    <source>
        <dbReference type="ARBA" id="ARBA00000014"/>
    </source>
</evidence>
<dbReference type="PANTHER" id="PTHR43725">
    <property type="entry name" value="UDP-GLUCOSE 4-EPIMERASE"/>
    <property type="match status" value="1"/>
</dbReference>
<evidence type="ECO:0000256" key="3">
    <source>
        <dbReference type="ARBA" id="ARBA00001911"/>
    </source>
</evidence>
<evidence type="ECO:0000259" key="10">
    <source>
        <dbReference type="Pfam" id="PF16363"/>
    </source>
</evidence>
<dbReference type="Gene3D" id="3.40.50.720">
    <property type="entry name" value="NAD(P)-binding Rossmann-like Domain"/>
    <property type="match status" value="1"/>
</dbReference>
<dbReference type="AlphaFoldDB" id="A0A1B6FBE9"/>
<proteinExistence type="inferred from homology"/>
<reference evidence="11" key="1">
    <citation type="submission" date="2015-11" db="EMBL/GenBank/DDBJ databases">
        <title>De novo transcriptome assembly of four potential Pierce s Disease insect vectors from Arizona vineyards.</title>
        <authorList>
            <person name="Tassone E.E."/>
        </authorList>
    </citation>
    <scope>NUCLEOTIDE SEQUENCE</scope>
</reference>
<dbReference type="EMBL" id="GECZ01003021">
    <property type="protein sequence ID" value="JAS66748.1"/>
    <property type="molecule type" value="Transcribed_RNA"/>
</dbReference>
<evidence type="ECO:0000256" key="4">
    <source>
        <dbReference type="ARBA" id="ARBA00002760"/>
    </source>
</evidence>
<dbReference type="UniPathway" id="UPA00214"/>
<dbReference type="EC" id="5.1.3.2" evidence="9"/>
<keyword evidence="6 9" id="KW-0520">NAD</keyword>
<sequence>MGSNGPVVLVTGGAGYVGSHTVLEMLNQGYTVVVVDNLVNCYRAPNSVLPECLKRIEKLSGKKIKFYELDIGDKSALSKVFSENKVSCVIHFAALKAVSESCQLPLLYYSNNITGSITLLEVMKENNVKNIVYSSSSTVYGIPQFLPLTENHPTGQGCTNPYGKSKYFVEEILKDVCLADNTWKVISLRYFNPVGAHPSGDIGEDPAGIPNNLMPFIAQVAVGRREQLFVFGDDYDTPDGTGVRDYIHIQDLVLGHLCALKKLKDPKLIGFKTYNLGTGSGHSVLEVVEAFNKASGRRVKYEVVGRREGDVAVSYCDSSLARTELGWQAVKTLQEMCEDMWRWQIKNPNGFQGNS</sequence>
<evidence type="ECO:0000256" key="8">
    <source>
        <dbReference type="ARBA" id="ARBA00023235"/>
    </source>
</evidence>
<comment type="subunit">
    <text evidence="9">Homodimer.</text>
</comment>
<dbReference type="EMBL" id="GECZ01022308">
    <property type="protein sequence ID" value="JAS47461.1"/>
    <property type="molecule type" value="Transcribed_RNA"/>
</dbReference>
<dbReference type="NCBIfam" id="TIGR01179">
    <property type="entry name" value="galE"/>
    <property type="match status" value="1"/>
</dbReference>
<comment type="pathway">
    <text evidence="5 9">Carbohydrate metabolism; galactose metabolism.</text>
</comment>
<comment type="catalytic activity">
    <reaction evidence="1">
        <text>UDP-N-acetyl-alpha-D-glucosamine = UDP-N-acetyl-alpha-D-galactosamine</text>
        <dbReference type="Rhea" id="RHEA:20517"/>
        <dbReference type="ChEBI" id="CHEBI:57705"/>
        <dbReference type="ChEBI" id="CHEBI:67138"/>
        <dbReference type="EC" id="5.1.3.7"/>
    </reaction>
</comment>
<dbReference type="PANTHER" id="PTHR43725:SF47">
    <property type="entry name" value="UDP-GLUCOSE 4-EPIMERASE"/>
    <property type="match status" value="1"/>
</dbReference>
<evidence type="ECO:0000313" key="12">
    <source>
        <dbReference type="EMBL" id="JAS66748.1"/>
    </source>
</evidence>